<comment type="subcellular location">
    <subcellularLocation>
        <location evidence="1">Cytoplasm</location>
        <location evidence="1">P-body</location>
    </subcellularLocation>
</comment>
<evidence type="ECO:0000256" key="6">
    <source>
        <dbReference type="SAM" id="MobiDB-lite"/>
    </source>
</evidence>
<dbReference type="Proteomes" id="UP000187455">
    <property type="component" value="Unassembled WGS sequence"/>
</dbReference>
<feature type="compositionally biased region" description="Polar residues" evidence="6">
    <location>
        <begin position="1304"/>
        <end position="1323"/>
    </location>
</feature>
<dbReference type="PANTHER" id="PTHR15598:SF5">
    <property type="entry name" value="ENHANCER OF MRNA-DECAPPING PROTEIN 4"/>
    <property type="match status" value="1"/>
</dbReference>
<dbReference type="PANTHER" id="PTHR15598">
    <property type="entry name" value="ENHANCER OF MRNA-DECAPPING PROTEIN 4"/>
    <property type="match status" value="1"/>
</dbReference>
<protein>
    <submittedName>
        <fullName evidence="7">Uncharacterized protein</fullName>
    </submittedName>
</protein>
<evidence type="ECO:0000256" key="2">
    <source>
        <dbReference type="ARBA" id="ARBA00009639"/>
    </source>
</evidence>
<dbReference type="SUPFAM" id="SSF50978">
    <property type="entry name" value="WD40 repeat-like"/>
    <property type="match status" value="1"/>
</dbReference>
<dbReference type="InterPro" id="IPR015943">
    <property type="entry name" value="WD40/YVTN_repeat-like_dom_sf"/>
</dbReference>
<dbReference type="EMBL" id="LSSL01000998">
    <property type="protein sequence ID" value="OLY83231.1"/>
    <property type="molecule type" value="Genomic_DNA"/>
</dbReference>
<feature type="compositionally biased region" description="Polar residues" evidence="6">
    <location>
        <begin position="760"/>
        <end position="781"/>
    </location>
</feature>
<keyword evidence="5" id="KW-0677">Repeat</keyword>
<name>A0A1R0H261_9FUNG</name>
<dbReference type="InterPro" id="IPR036322">
    <property type="entry name" value="WD40_repeat_dom_sf"/>
</dbReference>
<evidence type="ECO:0000256" key="1">
    <source>
        <dbReference type="ARBA" id="ARBA00004201"/>
    </source>
</evidence>
<comment type="caution">
    <text evidence="7">The sequence shown here is derived from an EMBL/GenBank/DDBJ whole genome shotgun (WGS) entry which is preliminary data.</text>
</comment>
<evidence type="ECO:0000256" key="5">
    <source>
        <dbReference type="ARBA" id="ARBA00022737"/>
    </source>
</evidence>
<feature type="region of interest" description="Disordered" evidence="6">
    <location>
        <begin position="132"/>
        <end position="158"/>
    </location>
</feature>
<dbReference type="InterPro" id="IPR045152">
    <property type="entry name" value="EDC4-like"/>
</dbReference>
<dbReference type="GO" id="GO:0031087">
    <property type="term" value="P:deadenylation-independent decapping of nuclear-transcribed mRNA"/>
    <property type="evidence" value="ECO:0007669"/>
    <property type="project" value="InterPro"/>
</dbReference>
<feature type="compositionally biased region" description="Low complexity" evidence="6">
    <location>
        <begin position="1334"/>
        <end position="1345"/>
    </location>
</feature>
<dbReference type="InterPro" id="IPR019775">
    <property type="entry name" value="WD40_repeat_CS"/>
</dbReference>
<sequence>MSFNVDVGKKATSESLLSVFNNPNFSGFKNTYGDVSESISKDISTKEPGSLIPISPIPAKQMNSLKRERDLPLSPEIDNTQNIQDSSLSISADPIFDSLANNEPKDSENSLSTKDLDAHKLIMMLKGFEKFHPNNQKNNNSGILENIQNTSTNDSDPSLLAQSPQNFLNSPSSKSLKFSNPIDPFNLISETMNVKSMSQPITSPQDNPLDKHAISSLSQDPPLPISDVKTNTEIKKVKKKRSKKVFHVPYGDPMIQSNFHSIVQIALVSTLPDESLKRAIGANGNYICYGKKGGDIRIIQQWTEQRDLLVGHTVDVSQIKFHPVSKLYPDNLSILATVGCDNSVIIWNLDTNCSPKLFQNSSEPAPGSSEIFESKLIDRFFINSSEKILSVEWCPEYYNLKPENFDFATLAIATDKNLYILTIPTCPGPSSNLVVNTFSSSIISNSSISSIVWVKRKFGWDLLVASEDGSLRRLFRNSSSDFSSLEFQLISSTLGSHIILMKWVSPFTLTEGLGHLLIARSNSFFVDLRWLGPDSDVLGGNVSNVICRLDLSPSSTSAVKKIQTPGDSDVQPSLEKSFKLGYEDISHTLIVTSKLSTSMVFIPIIPDTSQPSYVCFDVSVPSTLLNREKITNNHDSPPRRIAEISKYMSSSVFEFDSTLEECGDDQTIIGLYCVFSDEISQYQLLITPPPSCPLRLQNYNELENDVSSSLQDLMIYNDLKIKETISQQVEDQNSDSRLNGAEYLEWMLSQAASLRPRALSTNHGTVDTSDIEDLSSTTGRNNYPAPQFLGRDLFNNKSPSFTEDFKSVTSTNVQPAYTPKIAESKDGDSIQYNDIEKSIKQLNIAIEEEESKAQQSFSQSLADQKKKEFNSNRISDHQSIDGNQNFLISEMARNSLGNLDYPIIDKLIKESVKDSLTEIILSEEYKSLISSIVQETLTQAINSSLLNSLQNSVESAMKSSLIPAYNRATDEMFKQINSSFSSGVQQLINSANNKIVGVEPKTIVPSNHFTNINNNTNFNPSGNVSQKPLSPGLNDALNNKNISTISNIGNSYTLPIENHRASSFSDSQNPSQFSGNVDFVSNQQHADSYQNQQQISIGQNNNAGIMLNPNQTGMFQFQNQMGSYPNNVQQNIIPGHPHVNPNTLAHLSFNKNLPNSQTNYIHQLQQIQGQLGLNPATNPTYQPSMFNSGVPNVGPISQLVNSNLNQKSQLQGQNSHNPNAVTENPDNRINSLVALLNSGGTSNLDSTSPREHKKKRETLKSKNNMQIDSLNRNITNLVTNSQLSGSSEPKSPCNFQAFEKENNENGGDSLNQSRRNSRVFSETNSHRTRKNTLSSGPRPSSGSHSPDFDLNNNNNVLSVADSSREKSTSEVGARSSKVDLISPGHPTEDLALSEINKMIELKRDPRDILTLALSTKLSGSNISRGKGSNPLHIVYKVISIIKPDDLEITLSEVDIEFLFSLIYSLVINPDLASANVDIMEKWLYMLLSKLRKRCPDLSSVYGWSNLDSSSDDIWERELRSSLSSLSSANAYLVNETGHNSGKEVLKNNEILSVKAAVLRCLETTSMIMGDCESDNDVRLLAKIRTLIRLVQNL</sequence>
<dbReference type="Gene3D" id="2.130.10.10">
    <property type="entry name" value="YVTN repeat-like/Quinoprotein amine dehydrogenase"/>
    <property type="match status" value="1"/>
</dbReference>
<feature type="region of interest" description="Disordered" evidence="6">
    <location>
        <begin position="855"/>
        <end position="877"/>
    </location>
</feature>
<gene>
    <name evidence="7" type="ORF">AYI68_g2625</name>
</gene>
<evidence type="ECO:0000313" key="8">
    <source>
        <dbReference type="Proteomes" id="UP000187455"/>
    </source>
</evidence>
<feature type="compositionally biased region" description="Polar residues" evidence="6">
    <location>
        <begin position="1261"/>
        <end position="1289"/>
    </location>
</feature>
<keyword evidence="3" id="KW-0963">Cytoplasm</keyword>
<organism evidence="7 8">
    <name type="scientific">Smittium mucronatum</name>
    <dbReference type="NCBI Taxonomy" id="133383"/>
    <lineage>
        <taxon>Eukaryota</taxon>
        <taxon>Fungi</taxon>
        <taxon>Fungi incertae sedis</taxon>
        <taxon>Zoopagomycota</taxon>
        <taxon>Kickxellomycotina</taxon>
        <taxon>Harpellomycetes</taxon>
        <taxon>Harpellales</taxon>
        <taxon>Legeriomycetaceae</taxon>
        <taxon>Smittium</taxon>
    </lineage>
</organism>
<evidence type="ECO:0000256" key="3">
    <source>
        <dbReference type="ARBA" id="ARBA00022490"/>
    </source>
</evidence>
<keyword evidence="4" id="KW-0853">WD repeat</keyword>
<accession>A0A1R0H261</accession>
<comment type="similarity">
    <text evidence="2">Belongs to the WD repeat EDC4 family.</text>
</comment>
<feature type="compositionally biased region" description="Polar residues" evidence="6">
    <location>
        <begin position="133"/>
        <end position="158"/>
    </location>
</feature>
<evidence type="ECO:0000313" key="7">
    <source>
        <dbReference type="EMBL" id="OLY83231.1"/>
    </source>
</evidence>
<dbReference type="PROSITE" id="PS00678">
    <property type="entry name" value="WD_REPEATS_1"/>
    <property type="match status" value="1"/>
</dbReference>
<evidence type="ECO:0000256" key="4">
    <source>
        <dbReference type="ARBA" id="ARBA00022574"/>
    </source>
</evidence>
<keyword evidence="8" id="KW-1185">Reference proteome</keyword>
<proteinExistence type="inferred from homology"/>
<feature type="compositionally biased region" description="Basic and acidic residues" evidence="6">
    <location>
        <begin position="863"/>
        <end position="877"/>
    </location>
</feature>
<dbReference type="STRING" id="133383.A0A1R0H261"/>
<feature type="region of interest" description="Disordered" evidence="6">
    <location>
        <begin position="760"/>
        <end position="782"/>
    </location>
</feature>
<reference evidence="7 8" key="1">
    <citation type="journal article" date="2016" name="Mol. Biol. Evol.">
        <title>Genome-Wide Survey of Gut Fungi (Harpellales) Reveals the First Horizontally Transferred Ubiquitin Gene from a Mosquito Host.</title>
        <authorList>
            <person name="Wang Y."/>
            <person name="White M.M."/>
            <person name="Kvist S."/>
            <person name="Moncalvo J.M."/>
        </authorList>
    </citation>
    <scope>NUCLEOTIDE SEQUENCE [LARGE SCALE GENOMIC DNA]</scope>
    <source>
        <strain evidence="7 8">ALG-7-W6</strain>
    </source>
</reference>
<dbReference type="OrthoDB" id="21128at2759"/>
<feature type="region of interest" description="Disordered" evidence="6">
    <location>
        <begin position="1237"/>
        <end position="1382"/>
    </location>
</feature>
<dbReference type="GO" id="GO:0000932">
    <property type="term" value="C:P-body"/>
    <property type="evidence" value="ECO:0007669"/>
    <property type="project" value="UniProtKB-SubCell"/>
</dbReference>
<feature type="compositionally biased region" description="Polar residues" evidence="6">
    <location>
        <begin position="1238"/>
        <end position="1247"/>
    </location>
</feature>
<feature type="compositionally biased region" description="Polar residues" evidence="6">
    <location>
        <begin position="1350"/>
        <end position="1361"/>
    </location>
</feature>